<dbReference type="Proteomes" id="UP001262032">
    <property type="component" value="Unassembled WGS sequence"/>
</dbReference>
<dbReference type="InterPro" id="IPR027417">
    <property type="entry name" value="P-loop_NTPase"/>
</dbReference>
<evidence type="ECO:0000313" key="1">
    <source>
        <dbReference type="EMBL" id="MDR7164878.1"/>
    </source>
</evidence>
<name>A0AAW8NB85_PSEOX</name>
<evidence type="ECO:0000313" key="2">
    <source>
        <dbReference type="Proteomes" id="UP001262032"/>
    </source>
</evidence>
<dbReference type="Gene3D" id="3.40.50.300">
    <property type="entry name" value="P-loop containing nucleotide triphosphate hydrolases"/>
    <property type="match status" value="1"/>
</dbReference>
<dbReference type="GeneID" id="97424172"/>
<protein>
    <submittedName>
        <fullName evidence="1">Uncharacterized protein</fullName>
    </submittedName>
</protein>
<dbReference type="EMBL" id="JAVDWN010000010">
    <property type="protein sequence ID" value="MDR7164878.1"/>
    <property type="molecule type" value="Genomic_DNA"/>
</dbReference>
<sequence>MGHRQVILICLTGAARAGKDSVADRLVERHGFTKISFAAPLKQALRATDPILGFHPYKPGELVRLSEALANETEDAIKQLFPEYRRLLEKLGTEGIRAIDDEFWVREAFNRAGQSGNNRIVFPDARFSNEVDAVRYGTDGISWAGTTEAWHVVRPSLVGPVGEQHASAVLHGNLGEDREVLNDSTLDDLHSIVDAIIEDLEGK</sequence>
<reference evidence="1" key="1">
    <citation type="submission" date="2023-07" db="EMBL/GenBank/DDBJ databases">
        <title>Sorghum-associated microbial communities from plants grown in Nebraska, USA.</title>
        <authorList>
            <person name="Schachtman D."/>
        </authorList>
    </citation>
    <scope>NUCLEOTIDE SEQUENCE</scope>
    <source>
        <strain evidence="1">BE261</strain>
    </source>
</reference>
<dbReference type="RefSeq" id="WP_310114046.1">
    <property type="nucleotide sequence ID" value="NZ_JAVDTN010000017.1"/>
</dbReference>
<accession>A0AAW8NB85</accession>
<gene>
    <name evidence="1" type="ORF">J2X12_002916</name>
</gene>
<comment type="caution">
    <text evidence="1">The sequence shown here is derived from an EMBL/GenBank/DDBJ whole genome shotgun (WGS) entry which is preliminary data.</text>
</comment>
<dbReference type="SUPFAM" id="SSF52540">
    <property type="entry name" value="P-loop containing nucleoside triphosphate hydrolases"/>
    <property type="match status" value="1"/>
</dbReference>
<organism evidence="1 2">
    <name type="scientific">Pseudarthrobacter oxydans</name>
    <name type="common">Arthrobacter oxydans</name>
    <dbReference type="NCBI Taxonomy" id="1671"/>
    <lineage>
        <taxon>Bacteria</taxon>
        <taxon>Bacillati</taxon>
        <taxon>Actinomycetota</taxon>
        <taxon>Actinomycetes</taxon>
        <taxon>Micrococcales</taxon>
        <taxon>Micrococcaceae</taxon>
        <taxon>Pseudarthrobacter</taxon>
    </lineage>
</organism>
<proteinExistence type="predicted"/>
<dbReference type="AlphaFoldDB" id="A0AAW8NB85"/>